<sequence length="104" mass="11702">MNLFKKSFYDILGFMFLGIGLFSSSFSLSRNFSPIFSILTIVIGLLFFKLSDSKSKINFKEVPKSNKLLLFGAITIGIILSIIILLIANNSKNVTLFIPIWFTL</sequence>
<keyword evidence="1" id="KW-0472">Membrane</keyword>
<keyword evidence="1" id="KW-0812">Transmembrane</keyword>
<evidence type="ECO:0000313" key="3">
    <source>
        <dbReference type="Proteomes" id="UP000243819"/>
    </source>
</evidence>
<dbReference type="AlphaFoldDB" id="A0A1I0CYQ7"/>
<name>A0A1I0CYQ7_9FIRM</name>
<feature type="transmembrane region" description="Helical" evidence="1">
    <location>
        <begin position="7"/>
        <end position="26"/>
    </location>
</feature>
<feature type="transmembrane region" description="Helical" evidence="1">
    <location>
        <begin position="68"/>
        <end position="88"/>
    </location>
</feature>
<evidence type="ECO:0000256" key="1">
    <source>
        <dbReference type="SAM" id="Phobius"/>
    </source>
</evidence>
<organism evidence="2 3">
    <name type="scientific">Anaerobranca gottschalkii DSM 13577</name>
    <dbReference type="NCBI Taxonomy" id="1120990"/>
    <lineage>
        <taxon>Bacteria</taxon>
        <taxon>Bacillati</taxon>
        <taxon>Bacillota</taxon>
        <taxon>Clostridia</taxon>
        <taxon>Eubacteriales</taxon>
        <taxon>Proteinivoracaceae</taxon>
        <taxon>Anaerobranca</taxon>
    </lineage>
</organism>
<protein>
    <submittedName>
        <fullName evidence="2">Uncharacterized protein</fullName>
    </submittedName>
</protein>
<proteinExistence type="predicted"/>
<keyword evidence="3" id="KW-1185">Reference proteome</keyword>
<dbReference type="EMBL" id="FOIF01000107">
    <property type="protein sequence ID" value="SET24930.1"/>
    <property type="molecule type" value="Genomic_DNA"/>
</dbReference>
<gene>
    <name evidence="2" type="ORF">SAMN03080614_11072</name>
</gene>
<feature type="transmembrane region" description="Helical" evidence="1">
    <location>
        <begin position="32"/>
        <end position="48"/>
    </location>
</feature>
<evidence type="ECO:0000313" key="2">
    <source>
        <dbReference type="EMBL" id="SET24930.1"/>
    </source>
</evidence>
<reference evidence="3" key="1">
    <citation type="submission" date="2016-10" db="EMBL/GenBank/DDBJ databases">
        <authorList>
            <person name="Varghese N."/>
            <person name="Submissions S."/>
        </authorList>
    </citation>
    <scope>NUCLEOTIDE SEQUENCE [LARGE SCALE GENOMIC DNA]</scope>
    <source>
        <strain evidence="3">DSM 13577</strain>
    </source>
</reference>
<dbReference type="Proteomes" id="UP000243819">
    <property type="component" value="Unassembled WGS sequence"/>
</dbReference>
<accession>A0A1I0CYQ7</accession>
<keyword evidence="1" id="KW-1133">Transmembrane helix</keyword>